<evidence type="ECO:0000259" key="1">
    <source>
        <dbReference type="Pfam" id="PF13166"/>
    </source>
</evidence>
<evidence type="ECO:0000313" key="3">
    <source>
        <dbReference type="Proteomes" id="UP000289996"/>
    </source>
</evidence>
<dbReference type="OrthoDB" id="9795565at2"/>
<dbReference type="RefSeq" id="WP_130851565.1">
    <property type="nucleotide sequence ID" value="NZ_UYIG01000068.1"/>
</dbReference>
<dbReference type="Proteomes" id="UP000289996">
    <property type="component" value="Unassembled WGS sequence"/>
</dbReference>
<protein>
    <recommendedName>
        <fullName evidence="1">Protein CR006 P-loop domain-containing protein</fullName>
    </recommendedName>
</protein>
<dbReference type="Pfam" id="PF13166">
    <property type="entry name" value="AAA_13"/>
    <property type="match status" value="1"/>
</dbReference>
<dbReference type="AlphaFoldDB" id="A0A660DXA6"/>
<name>A0A660DXA6_9LACO</name>
<evidence type="ECO:0000313" key="2">
    <source>
        <dbReference type="EMBL" id="VDG27853.1"/>
    </source>
</evidence>
<organism evidence="2 3">
    <name type="scientific">Lactiplantibacillus mudanjiangensis</name>
    <dbReference type="NCBI Taxonomy" id="1296538"/>
    <lineage>
        <taxon>Bacteria</taxon>
        <taxon>Bacillati</taxon>
        <taxon>Bacillota</taxon>
        <taxon>Bacilli</taxon>
        <taxon>Lactobacillales</taxon>
        <taxon>Lactobacillaceae</taxon>
        <taxon>Lactiplantibacillus</taxon>
    </lineage>
</organism>
<dbReference type="InterPro" id="IPR026866">
    <property type="entry name" value="CR006_AAA"/>
</dbReference>
<dbReference type="EMBL" id="UYIG01000068">
    <property type="protein sequence ID" value="VDG27853.1"/>
    <property type="molecule type" value="Genomic_DNA"/>
</dbReference>
<sequence length="375" mass="42910">MDEIKIDLSEHQFLDGISVFKQPAVEIKHKNFVFAKNGSGKSTFASIVDQELSKKFDVRIYNGFDTMLGENENLNAFALSVNANANEKLIEEKQKSLNTQNIELSRVLSEIGESSADDQDKKNLSKRLQEANKRVAEKQKVIEDFYTVSAAEIKNMSDPQISGTAYNKNNFKNEIRVAAKLQDDDISLLKETVKTDEKVAKRITWQELNLAGYLNSTNDILESKVEEKTRILRFNNDQDKINFAESGLKIHEHREGELCVFCGNPISKETFEELEAYFSADEVEQLKERIELGKKKISNLVADVHNISNESSDFYPDFRTKAVSLWDQVSVQKQEVIHFCEVLENSLSDKEIFLINKNLSLSRFQKMLTFRNITV</sequence>
<feature type="domain" description="Protein CR006 P-loop" evidence="1">
    <location>
        <begin position="26"/>
        <end position="345"/>
    </location>
</feature>
<proteinExistence type="predicted"/>
<reference evidence="2 3" key="1">
    <citation type="submission" date="2018-11" db="EMBL/GenBank/DDBJ databases">
        <authorList>
            <person name="Wuyts S."/>
        </authorList>
    </citation>
    <scope>NUCLEOTIDE SEQUENCE [LARGE SCALE GENOMIC DNA]</scope>
    <source>
        <strain evidence="2">Lactobacillus mudanjiangensis AMBF249</strain>
    </source>
</reference>
<keyword evidence="3" id="KW-1185">Reference proteome</keyword>
<gene>
    <name evidence="2" type="ORF">MUDAN_MDHGFNIF_02673</name>
</gene>
<accession>A0A660DXA6</accession>